<evidence type="ECO:0000313" key="1">
    <source>
        <dbReference type="EMBL" id="PQJ15664.1"/>
    </source>
</evidence>
<dbReference type="Proteomes" id="UP000239366">
    <property type="component" value="Unassembled WGS sequence"/>
</dbReference>
<gene>
    <name evidence="1" type="ORF">BST99_07920</name>
</gene>
<protein>
    <submittedName>
        <fullName evidence="1">Uncharacterized protein</fullName>
    </submittedName>
</protein>
<name>A0A2S7T7M5_9FLAO</name>
<evidence type="ECO:0000313" key="2">
    <source>
        <dbReference type="Proteomes" id="UP000239366"/>
    </source>
</evidence>
<dbReference type="AlphaFoldDB" id="A0A2S7T7M5"/>
<reference evidence="2" key="1">
    <citation type="submission" date="2016-11" db="EMBL/GenBank/DDBJ databases">
        <title>Trade-off between light-utilization and light-protection in marine flavobacteria.</title>
        <authorList>
            <person name="Kumagai Y."/>
            <person name="Yoshizawa S."/>
            <person name="Kogure K."/>
        </authorList>
    </citation>
    <scope>NUCLEOTIDE SEQUENCE [LARGE SCALE GENOMIC DNA]</scope>
    <source>
        <strain evidence="2">SG-18</strain>
    </source>
</reference>
<proteinExistence type="predicted"/>
<accession>A0A2S7T7M5</accession>
<comment type="caution">
    <text evidence="1">The sequence shown here is derived from an EMBL/GenBank/DDBJ whole genome shotgun (WGS) entry which is preliminary data.</text>
</comment>
<sequence length="190" mass="21136">MGPEQYKDIVLLGFGKSGALPYLSKAKERKPNLNGQFMRIEGNLLYYNGKSLLQITDEQQIDLLDNEGAEEELYPSEAVKTELEGEIIDPKCFFGVMKPGFGKIHRSCASLCIAGGIPPVWLNRTDSGDEEYFLITDLKGNAIHKDLLPYIGQASKVEGNVSQKGGWSYLALDVKKIEKVNDRASIYETE</sequence>
<organism evidence="1 2">
    <name type="scientific">Aureicoccus marinus</name>
    <dbReference type="NCBI Taxonomy" id="754435"/>
    <lineage>
        <taxon>Bacteria</taxon>
        <taxon>Pseudomonadati</taxon>
        <taxon>Bacteroidota</taxon>
        <taxon>Flavobacteriia</taxon>
        <taxon>Flavobacteriales</taxon>
        <taxon>Flavobacteriaceae</taxon>
        <taxon>Aureicoccus</taxon>
    </lineage>
</organism>
<dbReference type="EMBL" id="MQVX01000001">
    <property type="protein sequence ID" value="PQJ15664.1"/>
    <property type="molecule type" value="Genomic_DNA"/>
</dbReference>
<keyword evidence="2" id="KW-1185">Reference proteome</keyword>